<sequence>MGLNRPISAQLMIYNTNSNSDDEGLVGSRSELENRAAASSHSTLQSESSSHSGACFSCKYGGDPRHSQLPRRVVSSSVPISSAGTSMKLNGSRQRSICDLFQCEHKSHSCRSNSSGNRHSASSSHIETAGARGRRRSDSHLTIKNDNNSSFFNNFLLHDLVTEDSGATERNYSCFPSPTTNPGPATLSRKDSFGKGSSETEDDEEENGEVTISFLNESPCTRHHHRRNSTALKFEKPYYI</sequence>
<evidence type="ECO:0000313" key="2">
    <source>
        <dbReference type="EMBL" id="CCE64422.1"/>
    </source>
</evidence>
<dbReference type="EMBL" id="HE612863">
    <property type="protein sequence ID" value="CCE64422.1"/>
    <property type="molecule type" value="Genomic_DNA"/>
</dbReference>
<organism evidence="2 3">
    <name type="scientific">Tetrapisispora phaffii (strain ATCC 24235 / CBS 4417 / NBRC 1672 / NRRL Y-8282 / UCD 70-5)</name>
    <name type="common">Yeast</name>
    <name type="synonym">Fabospora phaffii</name>
    <dbReference type="NCBI Taxonomy" id="1071381"/>
    <lineage>
        <taxon>Eukaryota</taxon>
        <taxon>Fungi</taxon>
        <taxon>Dikarya</taxon>
        <taxon>Ascomycota</taxon>
        <taxon>Saccharomycotina</taxon>
        <taxon>Saccharomycetes</taxon>
        <taxon>Saccharomycetales</taxon>
        <taxon>Saccharomycetaceae</taxon>
        <taxon>Tetrapisispora</taxon>
    </lineage>
</organism>
<gene>
    <name evidence="2" type="primary">TPHA0H02180</name>
    <name evidence="2" type="ordered locus">TPHA_0H02180</name>
</gene>
<accession>G8BWH1</accession>
<feature type="region of interest" description="Disordered" evidence="1">
    <location>
        <begin position="108"/>
        <end position="143"/>
    </location>
</feature>
<dbReference type="Pfam" id="PF15700">
    <property type="entry name" value="DUF4667"/>
    <property type="match status" value="1"/>
</dbReference>
<feature type="compositionally biased region" description="Polar residues" evidence="1">
    <location>
        <begin position="171"/>
        <end position="183"/>
    </location>
</feature>
<feature type="compositionally biased region" description="Low complexity" evidence="1">
    <location>
        <begin position="111"/>
        <end position="125"/>
    </location>
</feature>
<dbReference type="Proteomes" id="UP000005666">
    <property type="component" value="Chromosome 8"/>
</dbReference>
<dbReference type="InterPro" id="IPR031426">
    <property type="entry name" value="DUF4667"/>
</dbReference>
<dbReference type="AlphaFoldDB" id="G8BWH1"/>
<dbReference type="OrthoDB" id="4070671at2759"/>
<evidence type="ECO:0000313" key="3">
    <source>
        <dbReference type="Proteomes" id="UP000005666"/>
    </source>
</evidence>
<dbReference type="GeneID" id="11533912"/>
<feature type="compositionally biased region" description="Acidic residues" evidence="1">
    <location>
        <begin position="199"/>
        <end position="208"/>
    </location>
</feature>
<feature type="region of interest" description="Disordered" evidence="1">
    <location>
        <begin position="171"/>
        <end position="208"/>
    </location>
</feature>
<reference evidence="2 3" key="1">
    <citation type="journal article" date="2011" name="Proc. Natl. Acad. Sci. U.S.A.">
        <title>Evolutionary erosion of yeast sex chromosomes by mating-type switching accidents.</title>
        <authorList>
            <person name="Gordon J.L."/>
            <person name="Armisen D."/>
            <person name="Proux-Wera E."/>
            <person name="Oheigeartaigh S.S."/>
            <person name="Byrne K.P."/>
            <person name="Wolfe K.H."/>
        </authorList>
    </citation>
    <scope>NUCLEOTIDE SEQUENCE [LARGE SCALE GENOMIC DNA]</scope>
    <source>
        <strain evidence="3">ATCC 24235 / CBS 4417 / NBRC 1672 / NRRL Y-8282 / UCD 70-5</strain>
    </source>
</reference>
<dbReference type="HOGENOM" id="CLU_1157051_0_0_1"/>
<feature type="compositionally biased region" description="Low complexity" evidence="1">
    <location>
        <begin position="70"/>
        <end position="82"/>
    </location>
</feature>
<proteinExistence type="predicted"/>
<dbReference type="KEGG" id="tpf:TPHA_0H02180"/>
<evidence type="ECO:0000256" key="1">
    <source>
        <dbReference type="SAM" id="MobiDB-lite"/>
    </source>
</evidence>
<keyword evidence="3" id="KW-1185">Reference proteome</keyword>
<protein>
    <submittedName>
        <fullName evidence="2">Uncharacterized protein</fullName>
    </submittedName>
</protein>
<feature type="region of interest" description="Disordered" evidence="1">
    <location>
        <begin position="64"/>
        <end position="88"/>
    </location>
</feature>
<name>G8BWH1_TETPH</name>
<dbReference type="RefSeq" id="XP_003686856.1">
    <property type="nucleotide sequence ID" value="XM_003686808.1"/>
</dbReference>